<reference evidence="1 2" key="1">
    <citation type="journal article" date="2016" name="Nat. Commun.">
        <title>Thousands of microbial genomes shed light on interconnected biogeochemical processes in an aquifer system.</title>
        <authorList>
            <person name="Anantharaman K."/>
            <person name="Brown C.T."/>
            <person name="Hug L.A."/>
            <person name="Sharon I."/>
            <person name="Castelle C.J."/>
            <person name="Probst A.J."/>
            <person name="Thomas B.C."/>
            <person name="Singh A."/>
            <person name="Wilkins M.J."/>
            <person name="Karaoz U."/>
            <person name="Brodie E.L."/>
            <person name="Williams K.H."/>
            <person name="Hubbard S.S."/>
            <person name="Banfield J.F."/>
        </authorList>
    </citation>
    <scope>NUCLEOTIDE SEQUENCE [LARGE SCALE GENOMIC DNA]</scope>
</reference>
<proteinExistence type="predicted"/>
<dbReference type="InterPro" id="IPR029044">
    <property type="entry name" value="Nucleotide-diphossugar_trans"/>
</dbReference>
<dbReference type="PANTHER" id="PTHR21485">
    <property type="entry name" value="HAD SUPERFAMILY MEMBERS CMAS AND KDSC"/>
    <property type="match status" value="1"/>
</dbReference>
<dbReference type="AlphaFoldDB" id="A0A1G2M8Z9"/>
<sequence>MSLTFLGIIPARGGSKGIRNKNIRAFAGKPLIAYAIDAAKKSRYLSRTVVSTESEEIARVAKEYGAEVPFLRPKELAEDTSKVFDAIAHLLEKLKTDEGYAPDYIVLLQPTSPLRTAKDIDATIALLLKHSADSAITVSVVEPRVFVKAADGVLTLASDEKFLRSTNRQALEHTVSENGSMVYVNRVSTLLSTGNFLGGKLVGIETPKWRSIDLDSPEDFVLGELIAKHRAEMEESITNFK</sequence>
<evidence type="ECO:0000313" key="1">
    <source>
        <dbReference type="EMBL" id="OHA20386.1"/>
    </source>
</evidence>
<dbReference type="SUPFAM" id="SSF53448">
    <property type="entry name" value="Nucleotide-diphospho-sugar transferases"/>
    <property type="match status" value="1"/>
</dbReference>
<dbReference type="PANTHER" id="PTHR21485:SF6">
    <property type="entry name" value="N-ACYLNEURAMINATE CYTIDYLYLTRANSFERASE-RELATED"/>
    <property type="match status" value="1"/>
</dbReference>
<comment type="caution">
    <text evidence="1">The sequence shown here is derived from an EMBL/GenBank/DDBJ whole genome shotgun (WGS) entry which is preliminary data.</text>
</comment>
<protein>
    <recommendedName>
        <fullName evidence="3">Acylneuraminate cytidylyltransferase</fullName>
    </recommendedName>
</protein>
<dbReference type="EMBL" id="MHRI01000030">
    <property type="protein sequence ID" value="OHA20386.1"/>
    <property type="molecule type" value="Genomic_DNA"/>
</dbReference>
<dbReference type="Gene3D" id="3.90.550.10">
    <property type="entry name" value="Spore Coat Polysaccharide Biosynthesis Protein SpsA, Chain A"/>
    <property type="match status" value="1"/>
</dbReference>
<evidence type="ECO:0000313" key="2">
    <source>
        <dbReference type="Proteomes" id="UP000178121"/>
    </source>
</evidence>
<dbReference type="Proteomes" id="UP000178121">
    <property type="component" value="Unassembled WGS sequence"/>
</dbReference>
<name>A0A1G2M8Z9_9BACT</name>
<dbReference type="Pfam" id="PF02348">
    <property type="entry name" value="CTP_transf_3"/>
    <property type="match status" value="1"/>
</dbReference>
<dbReference type="InterPro" id="IPR003329">
    <property type="entry name" value="Cytidylyl_trans"/>
</dbReference>
<dbReference type="CDD" id="cd02513">
    <property type="entry name" value="CMP-NeuAc_Synthase"/>
    <property type="match status" value="1"/>
</dbReference>
<accession>A0A1G2M8Z9</accession>
<gene>
    <name evidence="1" type="ORF">A2849_01250</name>
</gene>
<organism evidence="1 2">
    <name type="scientific">Candidatus Taylorbacteria bacterium RIFCSPHIGHO2_01_FULL_51_15</name>
    <dbReference type="NCBI Taxonomy" id="1802304"/>
    <lineage>
        <taxon>Bacteria</taxon>
        <taxon>Candidatus Tayloriibacteriota</taxon>
    </lineage>
</organism>
<dbReference type="GO" id="GO:0008781">
    <property type="term" value="F:N-acylneuraminate cytidylyltransferase activity"/>
    <property type="evidence" value="ECO:0007669"/>
    <property type="project" value="TreeGrafter"/>
</dbReference>
<dbReference type="InterPro" id="IPR050793">
    <property type="entry name" value="CMP-NeuNAc_synthase"/>
</dbReference>
<evidence type="ECO:0008006" key="3">
    <source>
        <dbReference type="Google" id="ProtNLM"/>
    </source>
</evidence>